<feature type="transmembrane region" description="Helical" evidence="2">
    <location>
        <begin position="170"/>
        <end position="193"/>
    </location>
</feature>
<feature type="domain" description="TRP C-terminal" evidence="4">
    <location>
        <begin position="273"/>
        <end position="551"/>
    </location>
</feature>
<keyword evidence="2" id="KW-0812">Transmembrane</keyword>
<evidence type="ECO:0000313" key="6">
    <source>
        <dbReference type="Proteomes" id="UP001217417"/>
    </source>
</evidence>
<feature type="transmembrane region" description="Helical" evidence="2">
    <location>
        <begin position="463"/>
        <end position="482"/>
    </location>
</feature>
<dbReference type="GO" id="GO:0016020">
    <property type="term" value="C:membrane"/>
    <property type="evidence" value="ECO:0007669"/>
    <property type="project" value="TreeGrafter"/>
</dbReference>
<dbReference type="InterPro" id="IPR040241">
    <property type="entry name" value="TRP_Flc/Pkd2-like"/>
</dbReference>
<dbReference type="GO" id="GO:0055085">
    <property type="term" value="P:transmembrane transport"/>
    <property type="evidence" value="ECO:0007669"/>
    <property type="project" value="TreeGrafter"/>
</dbReference>
<evidence type="ECO:0000259" key="4">
    <source>
        <dbReference type="Pfam" id="PF06011"/>
    </source>
</evidence>
<feature type="chain" id="PRO_5042166874" description="TRP C-terminal domain-containing protein" evidence="3">
    <location>
        <begin position="25"/>
        <end position="1019"/>
    </location>
</feature>
<feature type="transmembrane region" description="Helical" evidence="2">
    <location>
        <begin position="306"/>
        <end position="332"/>
    </location>
</feature>
<evidence type="ECO:0000256" key="2">
    <source>
        <dbReference type="SAM" id="Phobius"/>
    </source>
</evidence>
<dbReference type="PANTHER" id="PTHR31145">
    <property type="entry name" value="INTEGRAL MEMBRANE PROTEIN (AFU_ORTHOLOGUE AFUA_7G01610)"/>
    <property type="match status" value="1"/>
</dbReference>
<feature type="region of interest" description="Disordered" evidence="1">
    <location>
        <begin position="909"/>
        <end position="991"/>
    </location>
</feature>
<evidence type="ECO:0000313" key="5">
    <source>
        <dbReference type="EMBL" id="KAJ8104028.1"/>
    </source>
</evidence>
<name>A0AAD7QZM0_9ASCO</name>
<keyword evidence="2" id="KW-0472">Membrane</keyword>
<reference evidence="5" key="1">
    <citation type="submission" date="2023-03" db="EMBL/GenBank/DDBJ databases">
        <title>Near-Complete genome sequence of Lipomyces tetrasporous NRRL Y-64009, an oleaginous yeast capable of growing on lignocellulosic hydrolysates.</title>
        <authorList>
            <consortium name="Lawrence Berkeley National Laboratory"/>
            <person name="Jagtap S.S."/>
            <person name="Liu J.-J."/>
            <person name="Walukiewicz H.E."/>
            <person name="Pangilinan J."/>
            <person name="Lipzen A."/>
            <person name="Ahrendt S."/>
            <person name="Koriabine M."/>
            <person name="Cobaugh K."/>
            <person name="Salamov A."/>
            <person name="Yoshinaga Y."/>
            <person name="Ng V."/>
            <person name="Daum C."/>
            <person name="Grigoriev I.V."/>
            <person name="Slininger P.J."/>
            <person name="Dien B.S."/>
            <person name="Jin Y.-S."/>
            <person name="Rao C.V."/>
        </authorList>
    </citation>
    <scope>NUCLEOTIDE SEQUENCE</scope>
    <source>
        <strain evidence="5">NRRL Y-64009</strain>
    </source>
</reference>
<evidence type="ECO:0000256" key="3">
    <source>
        <dbReference type="SAM" id="SignalP"/>
    </source>
</evidence>
<feature type="compositionally biased region" description="Polar residues" evidence="1">
    <location>
        <begin position="957"/>
        <end position="970"/>
    </location>
</feature>
<dbReference type="GeneID" id="80885816"/>
<dbReference type="AlphaFoldDB" id="A0AAD7QZM0"/>
<dbReference type="Pfam" id="PF06011">
    <property type="entry name" value="TRP"/>
    <property type="match status" value="1"/>
</dbReference>
<keyword evidence="3" id="KW-0732">Signal</keyword>
<proteinExistence type="predicted"/>
<protein>
    <recommendedName>
        <fullName evidence="4">TRP C-terminal domain-containing protein</fullName>
    </recommendedName>
</protein>
<feature type="compositionally biased region" description="Polar residues" evidence="1">
    <location>
        <begin position="758"/>
        <end position="779"/>
    </location>
</feature>
<gene>
    <name evidence="5" type="ORF">POJ06DRAFT_298424</name>
</gene>
<dbReference type="PANTHER" id="PTHR31145:SF6">
    <property type="entry name" value="INTEGRAL MEMBRANE PROTEIN (AFU_ORTHOLOGUE AFUA_7G01610)"/>
    <property type="match status" value="1"/>
</dbReference>
<feature type="transmembrane region" description="Helical" evidence="2">
    <location>
        <begin position="382"/>
        <end position="403"/>
    </location>
</feature>
<feature type="region of interest" description="Disordered" evidence="1">
    <location>
        <begin position="758"/>
        <end position="810"/>
    </location>
</feature>
<dbReference type="RefSeq" id="XP_056047478.1">
    <property type="nucleotide sequence ID" value="XM_056190650.1"/>
</dbReference>
<keyword evidence="6" id="KW-1185">Reference proteome</keyword>
<keyword evidence="2" id="KW-1133">Transmembrane helix</keyword>
<feature type="signal peptide" evidence="3">
    <location>
        <begin position="1"/>
        <end position="24"/>
    </location>
</feature>
<dbReference type="Proteomes" id="UP001217417">
    <property type="component" value="Unassembled WGS sequence"/>
</dbReference>
<feature type="transmembrane region" description="Helical" evidence="2">
    <location>
        <begin position="525"/>
        <end position="547"/>
    </location>
</feature>
<evidence type="ECO:0000256" key="1">
    <source>
        <dbReference type="SAM" id="MobiDB-lite"/>
    </source>
</evidence>
<feature type="transmembrane region" description="Helical" evidence="2">
    <location>
        <begin position="353"/>
        <end position="376"/>
    </location>
</feature>
<comment type="caution">
    <text evidence="5">The sequence shown here is derived from an EMBL/GenBank/DDBJ whole genome shotgun (WGS) entry which is preliminary data.</text>
</comment>
<dbReference type="InterPro" id="IPR010308">
    <property type="entry name" value="TRP_C"/>
</dbReference>
<feature type="compositionally biased region" description="Low complexity" evidence="1">
    <location>
        <begin position="909"/>
        <end position="951"/>
    </location>
</feature>
<feature type="region of interest" description="Disordered" evidence="1">
    <location>
        <begin position="628"/>
        <end position="647"/>
    </location>
</feature>
<sequence>MLFTMGNTWYLVAWMPFLIGVVHGVSIDFSSCVSNSVVRSGTYFESTNVDALYDDDLNQVNLTITGNMHGSLPDLSANTNRLTTLQTSASILQFDLSNAYQRFCSFVDNGSCPFGPNNDIGFFTSYPLADSFYFVSVTTLVAVIDPTEAANVVACVRTSVTPTFAPSVSWVLKLIPIGVLLLIGFSVVLAAIYNPWTGTKDFFSFSSNYGQDPDTLRLVTPGFGDFLQYLQFAYLVGSLNLAFPGFYQPALSSVSWAALQFNNSVASRDSRDRSLSNIYAVDGEWGISNQSQLVGMGEDTDVWTCFVVWFLVVVAAVVVIAQSCFLTKWIWYKITSRHSVDLRSKNLPVTGGMIIRLFFNYFSLPLVAYSSFQLLVSPHTAIYISVFAGILLLIWIISAVLAVRTIKRTKPQQALYDDLPTLLLLGPLYNTYTERGFMFCAVQLLCTSLRGIFIGAVQPSGTAQIALLAIVEVVFFLSLNVFRPFHPTTNMNIYHMILSAIRLLTTLFSVAFIPSLRVGDTTKGWIGYVILVLHALTIILIFFLHALQAIIETFARLAGVTGRTSNTFARAFGLRQLARRRRPNEKLEPVGISGDVTLADTEVPSTGNLVDRSPLDFPLHPSLSGNLLDRSAPPISAGGKPSSPISPTSAFAYYRMPRRTRLASSRAATWNATDESSQTAITPASELLQQPSAASSSSRVPQGGADSFYSEADVLVTESVKNDGDSDVWKSVTLSQTPKNVDYAVRESDVYFHARSATTTTPSGLSGLPTSTSVLSSAEQGKRREPLSFAPRHSRKLGTGPADPTGVSAGVRGWLSRQMDTAADKLRIGRRNKGFVVVRNAPLRSVGYDEESGHRVTTLAEKREEEDTAGVVEKGATARRIPNHNVVVDQTVPKNTYTPIIRSPIPPAIRRQQQQQQQSQLSPSRQALAADDTESSSGDSDSDDIMTGSDMPLFSLSDEQQASPAVSQNDNSDEREGNLDASAVGSVRSMRVGDAIRSSQYRADGFESGTLITLINDEE</sequence>
<organism evidence="5 6">
    <name type="scientific">Lipomyces tetrasporus</name>
    <dbReference type="NCBI Taxonomy" id="54092"/>
    <lineage>
        <taxon>Eukaryota</taxon>
        <taxon>Fungi</taxon>
        <taxon>Dikarya</taxon>
        <taxon>Ascomycota</taxon>
        <taxon>Saccharomycotina</taxon>
        <taxon>Lipomycetes</taxon>
        <taxon>Lipomycetales</taxon>
        <taxon>Lipomycetaceae</taxon>
        <taxon>Lipomyces</taxon>
    </lineage>
</organism>
<dbReference type="EMBL" id="JARPMG010000001">
    <property type="protein sequence ID" value="KAJ8104028.1"/>
    <property type="molecule type" value="Genomic_DNA"/>
</dbReference>
<accession>A0AAD7QZM0</accession>
<feature type="transmembrane region" description="Helical" evidence="2">
    <location>
        <begin position="494"/>
        <end position="513"/>
    </location>
</feature>